<evidence type="ECO:0000313" key="3">
    <source>
        <dbReference type="Proteomes" id="UP001526426"/>
    </source>
</evidence>
<evidence type="ECO:0000259" key="1">
    <source>
        <dbReference type="PROSITE" id="PS51819"/>
    </source>
</evidence>
<reference evidence="2 3" key="1">
    <citation type="submission" date="2021-08" db="EMBL/GenBank/DDBJ databases">
        <title>Draft genome sequence of Spirulina subsalsa with high tolerance to salinity and hype-accumulation of phycocyanin.</title>
        <authorList>
            <person name="Pei H."/>
            <person name="Jiang L."/>
        </authorList>
    </citation>
    <scope>NUCLEOTIDE SEQUENCE [LARGE SCALE GENOMIC DNA]</scope>
    <source>
        <strain evidence="2 3">FACHB-351</strain>
    </source>
</reference>
<dbReference type="PROSITE" id="PS51819">
    <property type="entry name" value="VOC"/>
    <property type="match status" value="1"/>
</dbReference>
<dbReference type="InterPro" id="IPR029068">
    <property type="entry name" value="Glyas_Bleomycin-R_OHBP_Dase"/>
</dbReference>
<gene>
    <name evidence="2" type="ORF">K4A83_06150</name>
</gene>
<accession>A0ABT3L2X0</accession>
<dbReference type="Gene3D" id="3.10.180.10">
    <property type="entry name" value="2,3-Dihydroxybiphenyl 1,2-Dioxygenase, domain 1"/>
    <property type="match status" value="1"/>
</dbReference>
<feature type="domain" description="VOC" evidence="1">
    <location>
        <begin position="10"/>
        <end position="130"/>
    </location>
</feature>
<keyword evidence="3" id="KW-1185">Reference proteome</keyword>
<dbReference type="SUPFAM" id="SSF54593">
    <property type="entry name" value="Glyoxalase/Bleomycin resistance protein/Dihydroxybiphenyl dioxygenase"/>
    <property type="match status" value="1"/>
</dbReference>
<comment type="caution">
    <text evidence="2">The sequence shown here is derived from an EMBL/GenBank/DDBJ whole genome shotgun (WGS) entry which is preliminary data.</text>
</comment>
<proteinExistence type="predicted"/>
<protein>
    <submittedName>
        <fullName evidence="2">VOC family protein</fullName>
    </submittedName>
</protein>
<dbReference type="PANTHER" id="PTHR39434">
    <property type="match status" value="1"/>
</dbReference>
<evidence type="ECO:0000313" key="2">
    <source>
        <dbReference type="EMBL" id="MCW6035855.1"/>
    </source>
</evidence>
<dbReference type="InterPro" id="IPR004360">
    <property type="entry name" value="Glyas_Fos-R_dOase_dom"/>
</dbReference>
<dbReference type="PANTHER" id="PTHR39434:SF1">
    <property type="entry name" value="VOC DOMAIN-CONTAINING PROTEIN"/>
    <property type="match status" value="1"/>
</dbReference>
<dbReference type="Pfam" id="PF00903">
    <property type="entry name" value="Glyoxalase"/>
    <property type="match status" value="1"/>
</dbReference>
<sequence>MTNSLSQANILFHLAIPINNIEQAKTFYVEGLGCEVGRESPQAMILNFHGHQVVAHMTKEPLTRQKGIYPRHFGLIFTQEQDWENLLSRVQEKHLTFYQEPKRRFPGELTEHRTFFLEDPFYNYLEFKYYCHYEAIFGGRELAAVGDR</sequence>
<dbReference type="Proteomes" id="UP001526426">
    <property type="component" value="Unassembled WGS sequence"/>
</dbReference>
<dbReference type="InterPro" id="IPR037523">
    <property type="entry name" value="VOC_core"/>
</dbReference>
<name>A0ABT3L2X0_9CYAN</name>
<dbReference type="EMBL" id="JAIHOM010000022">
    <property type="protein sequence ID" value="MCW6035855.1"/>
    <property type="molecule type" value="Genomic_DNA"/>
</dbReference>
<dbReference type="RefSeq" id="WP_265263571.1">
    <property type="nucleotide sequence ID" value="NZ_JAIHOM010000022.1"/>
</dbReference>
<organism evidence="2 3">
    <name type="scientific">Spirulina subsalsa FACHB-351</name>
    <dbReference type="NCBI Taxonomy" id="234711"/>
    <lineage>
        <taxon>Bacteria</taxon>
        <taxon>Bacillati</taxon>
        <taxon>Cyanobacteriota</taxon>
        <taxon>Cyanophyceae</taxon>
        <taxon>Spirulinales</taxon>
        <taxon>Spirulinaceae</taxon>
        <taxon>Spirulina</taxon>
    </lineage>
</organism>